<feature type="transmembrane region" description="Helical" evidence="5">
    <location>
        <begin position="356"/>
        <end position="378"/>
    </location>
</feature>
<feature type="transmembrane region" description="Helical" evidence="5">
    <location>
        <begin position="148"/>
        <end position="171"/>
    </location>
</feature>
<feature type="transmembrane region" description="Helical" evidence="5">
    <location>
        <begin position="183"/>
        <end position="207"/>
    </location>
</feature>
<dbReference type="InterPro" id="IPR006153">
    <property type="entry name" value="Cation/H_exchanger_TM"/>
</dbReference>
<sequence>MMFALLLAGGWLSGKLFAKARLPGILGMVVFGIVCSLTIKSSAPSILWELNPYLKSFALIVILLRAGLGISRATLKKVGLTAFLMAWVPCVFETAALTALFHAVFGFDWAVSGLTAAMLAAVSPAVVVPSMLDLKAKKRGQKNEVPTIVMAGASIDDVFAITIFSVFLGLAAGEGTRALKAALSVPLSITAGIASGALAGAALLYVFKRRYATIRATEKALILLVCATVLVQIGDDFHFAALLGIMTIGFILLERHEKIAHEIAGKLSKIWVFAEIVLFVMIGFSLEPAAALDAGFRGVLVILAGLVFRSLGVWLATAFSPLTVRERLFCAIAYIPKATVQAALGGVALSRGIPEGNAILAIAVLAILVTAPLGLLGIRFFGNRLLEADGDSPVPLG</sequence>
<gene>
    <name evidence="7" type="ORF">K7J14_07350</name>
</gene>
<dbReference type="Proteomes" id="UP001198163">
    <property type="component" value="Unassembled WGS sequence"/>
</dbReference>
<evidence type="ECO:0000313" key="7">
    <source>
        <dbReference type="EMBL" id="MCD1654520.1"/>
    </source>
</evidence>
<dbReference type="GO" id="GO:1902600">
    <property type="term" value="P:proton transmembrane transport"/>
    <property type="evidence" value="ECO:0007669"/>
    <property type="project" value="InterPro"/>
</dbReference>
<proteinExistence type="predicted"/>
<feature type="transmembrane region" description="Helical" evidence="5">
    <location>
        <begin position="267"/>
        <end position="286"/>
    </location>
</feature>
<feature type="transmembrane region" description="Helical" evidence="5">
    <location>
        <begin position="239"/>
        <end position="255"/>
    </location>
</feature>
<keyword evidence="8" id="KW-1185">Reference proteome</keyword>
<evidence type="ECO:0000256" key="3">
    <source>
        <dbReference type="ARBA" id="ARBA00022989"/>
    </source>
</evidence>
<evidence type="ECO:0000256" key="2">
    <source>
        <dbReference type="ARBA" id="ARBA00022692"/>
    </source>
</evidence>
<comment type="subcellular location">
    <subcellularLocation>
        <location evidence="1">Membrane</location>
        <topology evidence="1">Multi-pass membrane protein</topology>
    </subcellularLocation>
</comment>
<comment type="caution">
    <text evidence="7">The sequence shown here is derived from an EMBL/GenBank/DDBJ whole genome shotgun (WGS) entry which is preliminary data.</text>
</comment>
<evidence type="ECO:0000256" key="1">
    <source>
        <dbReference type="ARBA" id="ARBA00004141"/>
    </source>
</evidence>
<evidence type="ECO:0000259" key="6">
    <source>
        <dbReference type="Pfam" id="PF00999"/>
    </source>
</evidence>
<keyword evidence="2 5" id="KW-0812">Transmembrane</keyword>
<dbReference type="Gene3D" id="1.20.1530.20">
    <property type="match status" value="1"/>
</dbReference>
<feature type="transmembrane region" description="Helical" evidence="5">
    <location>
        <begin position="328"/>
        <end position="350"/>
    </location>
</feature>
<evidence type="ECO:0000256" key="4">
    <source>
        <dbReference type="ARBA" id="ARBA00023136"/>
    </source>
</evidence>
<dbReference type="InterPro" id="IPR051843">
    <property type="entry name" value="CPA1_transporter"/>
</dbReference>
<dbReference type="AlphaFoldDB" id="A0AAE3JJR5"/>
<keyword evidence="3 5" id="KW-1133">Transmembrane helix</keyword>
<feature type="transmembrane region" description="Helical" evidence="5">
    <location>
        <begin position="53"/>
        <end position="70"/>
    </location>
</feature>
<protein>
    <submittedName>
        <fullName evidence="7">Cation:proton antiporter</fullName>
    </submittedName>
</protein>
<feature type="transmembrane region" description="Helical" evidence="5">
    <location>
        <begin position="109"/>
        <end position="128"/>
    </location>
</feature>
<organism evidence="7 8">
    <name type="scientific">Teretinema zuelzerae</name>
    <dbReference type="NCBI Taxonomy" id="156"/>
    <lineage>
        <taxon>Bacteria</taxon>
        <taxon>Pseudomonadati</taxon>
        <taxon>Spirochaetota</taxon>
        <taxon>Spirochaetia</taxon>
        <taxon>Spirochaetales</taxon>
        <taxon>Treponemataceae</taxon>
        <taxon>Teretinema</taxon>
    </lineage>
</organism>
<dbReference type="GO" id="GO:0016020">
    <property type="term" value="C:membrane"/>
    <property type="evidence" value="ECO:0007669"/>
    <property type="project" value="UniProtKB-SubCell"/>
</dbReference>
<evidence type="ECO:0000256" key="5">
    <source>
        <dbReference type="SAM" id="Phobius"/>
    </source>
</evidence>
<dbReference type="GO" id="GO:0015297">
    <property type="term" value="F:antiporter activity"/>
    <property type="evidence" value="ECO:0007669"/>
    <property type="project" value="InterPro"/>
</dbReference>
<evidence type="ECO:0000313" key="8">
    <source>
        <dbReference type="Proteomes" id="UP001198163"/>
    </source>
</evidence>
<accession>A0AAE3JJR5</accession>
<feature type="transmembrane region" description="Helical" evidence="5">
    <location>
        <begin position="82"/>
        <end position="103"/>
    </location>
</feature>
<dbReference type="PANTHER" id="PTHR31102">
    <property type="match status" value="1"/>
</dbReference>
<dbReference type="EMBL" id="JAINWA010000003">
    <property type="protein sequence ID" value="MCD1654520.1"/>
    <property type="molecule type" value="Genomic_DNA"/>
</dbReference>
<dbReference type="InterPro" id="IPR038770">
    <property type="entry name" value="Na+/solute_symporter_sf"/>
</dbReference>
<reference evidence="7" key="1">
    <citation type="submission" date="2021-08" db="EMBL/GenBank/DDBJ databases">
        <title>Comparative analyses of Brucepasteria parasyntrophica and Teretinema zuelzerae.</title>
        <authorList>
            <person name="Song Y."/>
            <person name="Brune A."/>
        </authorList>
    </citation>
    <scope>NUCLEOTIDE SEQUENCE</scope>
    <source>
        <strain evidence="7">DSM 1903</strain>
    </source>
</reference>
<dbReference type="Pfam" id="PF00999">
    <property type="entry name" value="Na_H_Exchanger"/>
    <property type="match status" value="1"/>
</dbReference>
<feature type="transmembrane region" description="Helical" evidence="5">
    <location>
        <begin position="298"/>
        <end position="316"/>
    </location>
</feature>
<feature type="domain" description="Cation/H+ exchanger transmembrane" evidence="6">
    <location>
        <begin position="11"/>
        <end position="373"/>
    </location>
</feature>
<keyword evidence="4 5" id="KW-0472">Membrane</keyword>
<name>A0AAE3JJR5_9SPIR</name>
<dbReference type="PANTHER" id="PTHR31102:SF1">
    <property type="entry name" value="CATION_H+ EXCHANGER DOMAIN-CONTAINING PROTEIN"/>
    <property type="match status" value="1"/>
</dbReference>